<dbReference type="InterPro" id="IPR007460">
    <property type="entry name" value="BrnT_toxin"/>
</dbReference>
<organism evidence="1 2">
    <name type="scientific">Sphingobium chungbukense</name>
    <dbReference type="NCBI Taxonomy" id="56193"/>
    <lineage>
        <taxon>Bacteria</taxon>
        <taxon>Pseudomonadati</taxon>
        <taxon>Pseudomonadota</taxon>
        <taxon>Alphaproteobacteria</taxon>
        <taxon>Sphingomonadales</taxon>
        <taxon>Sphingomonadaceae</taxon>
        <taxon>Sphingobium</taxon>
    </lineage>
</organism>
<evidence type="ECO:0000313" key="2">
    <source>
        <dbReference type="Proteomes" id="UP000033874"/>
    </source>
</evidence>
<protein>
    <recommendedName>
        <fullName evidence="3">BrnT family toxin</fullName>
    </recommendedName>
</protein>
<dbReference type="InterPro" id="IPR038573">
    <property type="entry name" value="BrnT_sf"/>
</dbReference>
<dbReference type="AlphaFoldDB" id="A0A0M3AI08"/>
<evidence type="ECO:0000313" key="1">
    <source>
        <dbReference type="EMBL" id="KKW89485.1"/>
    </source>
</evidence>
<reference evidence="1 2" key="1">
    <citation type="submission" date="2015-04" db="EMBL/GenBank/DDBJ databases">
        <title>Genome sequence of aromatic hydrocarbons-degrading Sphingobium chungbukense DJ77.</title>
        <authorList>
            <person name="Kim Y.-C."/>
            <person name="Chae J.-C."/>
        </authorList>
    </citation>
    <scope>NUCLEOTIDE SEQUENCE [LARGE SCALE GENOMIC DNA]</scope>
    <source>
        <strain evidence="1 2">DJ77</strain>
    </source>
</reference>
<evidence type="ECO:0008006" key="3">
    <source>
        <dbReference type="Google" id="ProtNLM"/>
    </source>
</evidence>
<proteinExistence type="predicted"/>
<dbReference type="Pfam" id="PF04365">
    <property type="entry name" value="BrnT_toxin"/>
    <property type="match status" value="1"/>
</dbReference>
<keyword evidence="2" id="KW-1185">Reference proteome</keyword>
<name>A0A0M3AI08_9SPHN</name>
<dbReference type="Proteomes" id="UP000033874">
    <property type="component" value="Unassembled WGS sequence"/>
</dbReference>
<dbReference type="Gene3D" id="3.10.450.530">
    <property type="entry name" value="Ribonuclease toxin, BrnT, of type II toxin-antitoxin system"/>
    <property type="match status" value="1"/>
</dbReference>
<accession>A0A0M3AI08</accession>
<gene>
    <name evidence="1" type="ORF">YP76_24845</name>
</gene>
<dbReference type="STRING" id="56193.YP76_24845"/>
<dbReference type="PATRIC" id="fig|56193.3.peg.5242"/>
<dbReference type="EMBL" id="LBIC01000020">
    <property type="protein sequence ID" value="KKW89485.1"/>
    <property type="molecule type" value="Genomic_DNA"/>
</dbReference>
<comment type="caution">
    <text evidence="1">The sequence shown here is derived from an EMBL/GenBank/DDBJ whole genome shotgun (WGS) entry which is preliminary data.</text>
</comment>
<sequence>MIIMWDEPKRQANIAKHGIDFADIGEEFFASALIGDAKDGRYFALGEWNGFIVVIFVRLGSEGVSIVSARPASRKERKLLS</sequence>
<dbReference type="RefSeq" id="WP_046766080.1">
    <property type="nucleotide sequence ID" value="NZ_LBIC01000020.1"/>
</dbReference>